<dbReference type="OrthoDB" id="637707at2"/>
<dbReference type="PROSITE" id="PS51257">
    <property type="entry name" value="PROKAR_LIPOPROTEIN"/>
    <property type="match status" value="1"/>
</dbReference>
<dbReference type="RefSeq" id="WP_133555310.1">
    <property type="nucleotide sequence ID" value="NZ_SNWM01000002.1"/>
</dbReference>
<organism evidence="1 2">
    <name type="scientific">Pedobacter duraquae</name>
    <dbReference type="NCBI Taxonomy" id="425511"/>
    <lineage>
        <taxon>Bacteria</taxon>
        <taxon>Pseudomonadati</taxon>
        <taxon>Bacteroidota</taxon>
        <taxon>Sphingobacteriia</taxon>
        <taxon>Sphingobacteriales</taxon>
        <taxon>Sphingobacteriaceae</taxon>
        <taxon>Pedobacter</taxon>
    </lineage>
</organism>
<proteinExistence type="predicted"/>
<dbReference type="InterPro" id="IPR025345">
    <property type="entry name" value="DUF4249"/>
</dbReference>
<evidence type="ECO:0000313" key="1">
    <source>
        <dbReference type="EMBL" id="TDO23263.1"/>
    </source>
</evidence>
<dbReference type="Pfam" id="PF14054">
    <property type="entry name" value="DUF4249"/>
    <property type="match status" value="1"/>
</dbReference>
<dbReference type="AlphaFoldDB" id="A0A4R6IM95"/>
<dbReference type="Proteomes" id="UP000295499">
    <property type="component" value="Unassembled WGS sequence"/>
</dbReference>
<accession>A0A4R6IM95</accession>
<reference evidence="1 2" key="1">
    <citation type="submission" date="2019-03" db="EMBL/GenBank/DDBJ databases">
        <title>Genomic Encyclopedia of Archaeal and Bacterial Type Strains, Phase II (KMG-II): from individual species to whole genera.</title>
        <authorList>
            <person name="Goeker M."/>
        </authorList>
    </citation>
    <scope>NUCLEOTIDE SEQUENCE [LARGE SCALE GENOMIC DNA]</scope>
    <source>
        <strain evidence="1 2">DSM 19034</strain>
    </source>
</reference>
<protein>
    <submittedName>
        <fullName evidence="1">Uncharacterized protein DUF4249</fullName>
    </submittedName>
</protein>
<comment type="caution">
    <text evidence="1">The sequence shown here is derived from an EMBL/GenBank/DDBJ whole genome shotgun (WGS) entry which is preliminary data.</text>
</comment>
<gene>
    <name evidence="1" type="ORF">CLV32_2252</name>
</gene>
<keyword evidence="2" id="KW-1185">Reference proteome</keyword>
<dbReference type="EMBL" id="SNWM01000002">
    <property type="protein sequence ID" value="TDO23263.1"/>
    <property type="molecule type" value="Genomic_DNA"/>
</dbReference>
<sequence length="271" mass="29961">MNKQRYFGFLIGLFVLASIVSCEKVLDLNLNNASPQLVIEGNLTDVRGVQSVKISKSVPFDQSNVFPAVSGASVVLTDNVGNRYNLLEGTTKGTYNINNLFGRTGRVYTLNVGVEGQTFTAVSTMPPSVRLDSLTGSEETFGNEKRKVIAVNFSEPGGQVNYYLFRMSVNGKLASRIFTDNDLFTNGKYVRRNLYLTDNDNVKIESRDEVLIDFQTIDKPIYTYWFSLEQQSSSGNPNDVTTPANPPSNFNNGVLGYFSAHTTQTQVAVLK</sequence>
<name>A0A4R6IM95_9SPHI</name>
<evidence type="ECO:0000313" key="2">
    <source>
        <dbReference type="Proteomes" id="UP000295499"/>
    </source>
</evidence>